<dbReference type="Proteomes" id="UP000005239">
    <property type="component" value="Unassembled WGS sequence"/>
</dbReference>
<evidence type="ECO:0000313" key="1">
    <source>
        <dbReference type="EnsemblMetazoa" id="PPA45176.1"/>
    </source>
</evidence>
<dbReference type="AlphaFoldDB" id="A0A2A6CCN5"/>
<accession>A0A8R1V0Y5</accession>
<gene>
    <name evidence="1" type="primary">WBGene00283545</name>
</gene>
<reference evidence="2" key="1">
    <citation type="journal article" date="2008" name="Nat. Genet.">
        <title>The Pristionchus pacificus genome provides a unique perspective on nematode lifestyle and parasitism.</title>
        <authorList>
            <person name="Dieterich C."/>
            <person name="Clifton S.W."/>
            <person name="Schuster L.N."/>
            <person name="Chinwalla A."/>
            <person name="Delehaunty K."/>
            <person name="Dinkelacker I."/>
            <person name="Fulton L."/>
            <person name="Fulton R."/>
            <person name="Godfrey J."/>
            <person name="Minx P."/>
            <person name="Mitreva M."/>
            <person name="Roeseler W."/>
            <person name="Tian H."/>
            <person name="Witte H."/>
            <person name="Yang S.P."/>
            <person name="Wilson R.K."/>
            <person name="Sommer R.J."/>
        </authorList>
    </citation>
    <scope>NUCLEOTIDE SEQUENCE [LARGE SCALE GENOMIC DNA]</scope>
    <source>
        <strain evidence="2">PS312</strain>
    </source>
</reference>
<sequence length="212" mass="23619">MKAATLRAATMSAIRLLISGSGSDFRSSFRSSFWSQDPVPGYDTMKRSYFPALTPVPVPRHRNLTGTVRIHSHGERVHGQPELLHLARGDRTGMMNVQSSGQQQSNRRIAHQSLRRRCDQRLPQAVEVGRRRAQPVIEPSRLNDGYGFVEPGIPPRAGTRSYQSRSRELAYLVVARESAVLLEEVAGREGRERVRPAHVLDALHLVAARAGN</sequence>
<dbReference type="EnsemblMetazoa" id="PPA45176.1">
    <property type="protein sequence ID" value="PPA45176.1"/>
    <property type="gene ID" value="WBGene00283545"/>
</dbReference>
<proteinExistence type="predicted"/>
<organism evidence="1 2">
    <name type="scientific">Pristionchus pacificus</name>
    <name type="common">Parasitic nematode worm</name>
    <dbReference type="NCBI Taxonomy" id="54126"/>
    <lineage>
        <taxon>Eukaryota</taxon>
        <taxon>Metazoa</taxon>
        <taxon>Ecdysozoa</taxon>
        <taxon>Nematoda</taxon>
        <taxon>Chromadorea</taxon>
        <taxon>Rhabditida</taxon>
        <taxon>Rhabditina</taxon>
        <taxon>Diplogasteromorpha</taxon>
        <taxon>Diplogasteroidea</taxon>
        <taxon>Neodiplogasteridae</taxon>
        <taxon>Pristionchus</taxon>
    </lineage>
</organism>
<protein>
    <submittedName>
        <fullName evidence="1">Uncharacterized protein</fullName>
    </submittedName>
</protein>
<keyword evidence="2" id="KW-1185">Reference proteome</keyword>
<reference evidence="1" key="2">
    <citation type="submission" date="2022-06" db="UniProtKB">
        <authorList>
            <consortium name="EnsemblMetazoa"/>
        </authorList>
    </citation>
    <scope>IDENTIFICATION</scope>
    <source>
        <strain evidence="1">PS312</strain>
    </source>
</reference>
<evidence type="ECO:0000313" key="2">
    <source>
        <dbReference type="Proteomes" id="UP000005239"/>
    </source>
</evidence>
<name>A0A2A6CCN5_PRIPA</name>
<accession>A0A2A6CCN5</accession>